<dbReference type="SUPFAM" id="SSF56112">
    <property type="entry name" value="Protein kinase-like (PK-like)"/>
    <property type="match status" value="1"/>
</dbReference>
<proteinExistence type="predicted"/>
<organism evidence="1 2">
    <name type="scientific">Ampelomyces quisqualis</name>
    <name type="common">Powdery mildew agent</name>
    <dbReference type="NCBI Taxonomy" id="50730"/>
    <lineage>
        <taxon>Eukaryota</taxon>
        <taxon>Fungi</taxon>
        <taxon>Dikarya</taxon>
        <taxon>Ascomycota</taxon>
        <taxon>Pezizomycotina</taxon>
        <taxon>Dothideomycetes</taxon>
        <taxon>Pleosporomycetidae</taxon>
        <taxon>Pleosporales</taxon>
        <taxon>Pleosporineae</taxon>
        <taxon>Phaeosphaeriaceae</taxon>
        <taxon>Ampelomyces</taxon>
    </lineage>
</organism>
<evidence type="ECO:0000313" key="2">
    <source>
        <dbReference type="Proteomes" id="UP000800096"/>
    </source>
</evidence>
<dbReference type="Proteomes" id="UP000800096">
    <property type="component" value="Unassembled WGS sequence"/>
</dbReference>
<evidence type="ECO:0000313" key="1">
    <source>
        <dbReference type="EMBL" id="KAF1913519.1"/>
    </source>
</evidence>
<protein>
    <recommendedName>
        <fullName evidence="3">Aminoglycoside phosphotransferase domain-containing protein</fullName>
    </recommendedName>
</protein>
<dbReference type="OrthoDB" id="3645574at2759"/>
<dbReference type="PANTHER" id="PTHR21310:SF37">
    <property type="entry name" value="AMINOGLYCOSIDE PHOSPHOTRANSFERASE DOMAIN-CONTAINING PROTEIN"/>
    <property type="match status" value="1"/>
</dbReference>
<dbReference type="InterPro" id="IPR011009">
    <property type="entry name" value="Kinase-like_dom_sf"/>
</dbReference>
<dbReference type="PANTHER" id="PTHR21310">
    <property type="entry name" value="AMINOGLYCOSIDE PHOSPHOTRANSFERASE-RELATED-RELATED"/>
    <property type="match status" value="1"/>
</dbReference>
<keyword evidence="2" id="KW-1185">Reference proteome</keyword>
<reference evidence="1" key="1">
    <citation type="journal article" date="2020" name="Stud. Mycol.">
        <title>101 Dothideomycetes genomes: a test case for predicting lifestyles and emergence of pathogens.</title>
        <authorList>
            <person name="Haridas S."/>
            <person name="Albert R."/>
            <person name="Binder M."/>
            <person name="Bloem J."/>
            <person name="Labutti K."/>
            <person name="Salamov A."/>
            <person name="Andreopoulos B."/>
            <person name="Baker S."/>
            <person name="Barry K."/>
            <person name="Bills G."/>
            <person name="Bluhm B."/>
            <person name="Cannon C."/>
            <person name="Castanera R."/>
            <person name="Culley D."/>
            <person name="Daum C."/>
            <person name="Ezra D."/>
            <person name="Gonzalez J."/>
            <person name="Henrissat B."/>
            <person name="Kuo A."/>
            <person name="Liang C."/>
            <person name="Lipzen A."/>
            <person name="Lutzoni F."/>
            <person name="Magnuson J."/>
            <person name="Mondo S."/>
            <person name="Nolan M."/>
            <person name="Ohm R."/>
            <person name="Pangilinan J."/>
            <person name="Park H.-J."/>
            <person name="Ramirez L."/>
            <person name="Alfaro M."/>
            <person name="Sun H."/>
            <person name="Tritt A."/>
            <person name="Yoshinaga Y."/>
            <person name="Zwiers L.-H."/>
            <person name="Turgeon B."/>
            <person name="Goodwin S."/>
            <person name="Spatafora J."/>
            <person name="Crous P."/>
            <person name="Grigoriev I."/>
        </authorList>
    </citation>
    <scope>NUCLEOTIDE SEQUENCE</scope>
    <source>
        <strain evidence="1">HMLAC05119</strain>
    </source>
</reference>
<evidence type="ECO:0008006" key="3">
    <source>
        <dbReference type="Google" id="ProtNLM"/>
    </source>
</evidence>
<name>A0A6A5QDS7_AMPQU</name>
<dbReference type="InterPro" id="IPR051678">
    <property type="entry name" value="AGP_Transferase"/>
</dbReference>
<dbReference type="EMBL" id="ML979138">
    <property type="protein sequence ID" value="KAF1913519.1"/>
    <property type="molecule type" value="Genomic_DNA"/>
</dbReference>
<dbReference type="AlphaFoldDB" id="A0A6A5QDS7"/>
<accession>A0A6A5QDS7</accession>
<gene>
    <name evidence="1" type="ORF">BDU57DRAFT_313769</name>
</gene>
<sequence length="525" mass="60197">MPAVLDLLHRQIGFESAIDDESNILKKLTYVPETRKVYAYLFEHTGDIQALTAHHLRVNQEQCVVSHWEEWIRGSFNICIPVVVARNGQPNRTVLMRCPMAYKVGEDVGSVDEKIGCEVATYAWMQDNCPEIKIPDLLGFGFTDGRNFTHTAHRPLYVRILRLLCRSLCTIFGLPVPSQYICHPSPRSLNTGYLLLQRIDASDGQMLSTSWTEHMGDRVRRANLFRGLARITLSLARVPLPRIGSFTFRNDGTIALSNRPLTSTLAVLESYGTPRAIEQNTTYASVEPYISDLHAYHDRRFLNQPNAVHDHLDGQRQMAQKVLLRAIGHHFLPRDLRNGPYALRLTDLHQSNIFVDEMWNVTYLIDLEWVCSLPMDMAGAPYWLTGLGVDEIHGDQLETYDRLRQEYLHVFREEEESLQRPQSPVRLSELMQSAWADGRYWYYSCLTSVNAMYTILPHIYAKFHVSDLSEDTACALSQFWDLDSKTALAKKLTDKEAYDEELRATFGEPTKKGRIENNSFAKLMH</sequence>